<dbReference type="Proteomes" id="UP000219215">
    <property type="component" value="Chromosome DPRO"/>
</dbReference>
<dbReference type="EMBL" id="LT907975">
    <property type="protein sequence ID" value="SOB60775.1"/>
    <property type="molecule type" value="Genomic_DNA"/>
</dbReference>
<protein>
    <submittedName>
        <fullName evidence="1">Uncharacterized protein</fullName>
    </submittedName>
</protein>
<sequence length="35" mass="3871">MSSTALRGILDDILESGVFQAEVGEHLFELAVLYF</sequence>
<name>A0A2C8FDB9_9BACT</name>
<gene>
    <name evidence="1" type="ORF">DPRO_3858</name>
</gene>
<evidence type="ECO:0000313" key="2">
    <source>
        <dbReference type="Proteomes" id="UP000219215"/>
    </source>
</evidence>
<dbReference type="KEGG" id="pprf:DPRO_3858"/>
<dbReference type="AlphaFoldDB" id="A0A2C8FDB9"/>
<evidence type="ECO:0000313" key="1">
    <source>
        <dbReference type="EMBL" id="SOB60775.1"/>
    </source>
</evidence>
<reference evidence="2" key="1">
    <citation type="submission" date="2017-09" db="EMBL/GenBank/DDBJ databases">
        <authorList>
            <person name="Regsiter A."/>
            <person name="William W."/>
        </authorList>
    </citation>
    <scope>NUCLEOTIDE SEQUENCE [LARGE SCALE GENOMIC DNA]</scope>
    <source>
        <strain evidence="2">500-1</strain>
    </source>
</reference>
<accession>A0A2C8FDB9</accession>
<organism evidence="1 2">
    <name type="scientific">Pseudodesulfovibrio profundus</name>
    <dbReference type="NCBI Taxonomy" id="57320"/>
    <lineage>
        <taxon>Bacteria</taxon>
        <taxon>Pseudomonadati</taxon>
        <taxon>Thermodesulfobacteriota</taxon>
        <taxon>Desulfovibrionia</taxon>
        <taxon>Desulfovibrionales</taxon>
        <taxon>Desulfovibrionaceae</taxon>
    </lineage>
</organism>
<proteinExistence type="predicted"/>
<keyword evidence="2" id="KW-1185">Reference proteome</keyword>